<accession>A0A8H3TZU1</accession>
<proteinExistence type="inferred from homology"/>
<dbReference type="Gene3D" id="3.20.140.10">
    <property type="entry name" value="nicotinate phosphoribosyltransferase"/>
    <property type="match status" value="1"/>
</dbReference>
<evidence type="ECO:0000256" key="6">
    <source>
        <dbReference type="ARBA" id="ARBA00022642"/>
    </source>
</evidence>
<keyword evidence="4" id="KW-0597">Phosphoprotein</keyword>
<keyword evidence="13" id="KW-1185">Reference proteome</keyword>
<organism evidence="12 13">
    <name type="scientific">Naganishia liquefaciens</name>
    <dbReference type="NCBI Taxonomy" id="104408"/>
    <lineage>
        <taxon>Eukaryota</taxon>
        <taxon>Fungi</taxon>
        <taxon>Dikarya</taxon>
        <taxon>Basidiomycota</taxon>
        <taxon>Agaricomycotina</taxon>
        <taxon>Tremellomycetes</taxon>
        <taxon>Filobasidiales</taxon>
        <taxon>Filobasidiaceae</taxon>
        <taxon>Naganishia</taxon>
    </lineage>
</organism>
<dbReference type="Pfam" id="PF17767">
    <property type="entry name" value="NAPRTase_N"/>
    <property type="match status" value="1"/>
</dbReference>
<keyword evidence="6 8" id="KW-0662">Pyridine nucleotide biosynthesis</keyword>
<comment type="PTM">
    <text evidence="8">Transiently phosphorylated on a His residue during the reaction cycle. Phosphorylation strongly increases the affinity for substrates and increases the rate of nicotinate D-ribonucleotide production. Dephosphorylation regenerates the low-affinity form of the enzyme, leading to product release.</text>
</comment>
<comment type="catalytic activity">
    <reaction evidence="7 8">
        <text>5-phospho-alpha-D-ribose 1-diphosphate + nicotinate + ATP + H2O = nicotinate beta-D-ribonucleotide + ADP + phosphate + diphosphate</text>
        <dbReference type="Rhea" id="RHEA:36163"/>
        <dbReference type="ChEBI" id="CHEBI:15377"/>
        <dbReference type="ChEBI" id="CHEBI:30616"/>
        <dbReference type="ChEBI" id="CHEBI:32544"/>
        <dbReference type="ChEBI" id="CHEBI:33019"/>
        <dbReference type="ChEBI" id="CHEBI:43474"/>
        <dbReference type="ChEBI" id="CHEBI:57502"/>
        <dbReference type="ChEBI" id="CHEBI:58017"/>
        <dbReference type="ChEBI" id="CHEBI:456216"/>
        <dbReference type="EC" id="6.3.4.21"/>
    </reaction>
</comment>
<evidence type="ECO:0000256" key="1">
    <source>
        <dbReference type="ARBA" id="ARBA00004952"/>
    </source>
</evidence>
<sequence length="493" mass="55317">MATTDSASNATAITKSATVTKVPVSLLDTDLYKLTMQNAVFKTFPDAHSEYKFTNRAPDMLFSRKCYEWVQEQVQALANLRLSAEERQYLEKHCPYFHADYLDFVSALSLDPANQVRVTFIPHTEGDAEMDNSVRHAGEEREAKRRKTDDGNGSKADEMGLIEMDIQGPWRDCILYEVPLMSILSEGYFKFDDTDWEEDYEAVQERAKQKTFTLLTESAGNILFSEFGTRRRRSYMVHDAVIKGLIEGDKEWATTEDGKKILAENGGKKSGGLAGTSNVFLAMQYGLRPVGTIAHEWIMAIGAKENYESPNIRAMEAWEKVYPATGASPLHTMLTDTYTIKTFFDEFTSEPERALRWNGLRHDSGDPIVFAQAVKDAWNTVAKSAGRDVKEVLKGKKVIFSDGLDVPESLRIWNECEKIGIDASFGIGTNLTNDFKKASDSSSQSKPLNIVIKLRRIDGLECVKLTDDKGKYTGEPSEVRRVLKKLKGEDLAG</sequence>
<gene>
    <name evidence="12" type="ORF">NliqN6_6589</name>
</gene>
<keyword evidence="5 8" id="KW-0436">Ligase</keyword>
<feature type="region of interest" description="Disordered" evidence="9">
    <location>
        <begin position="130"/>
        <end position="156"/>
    </location>
</feature>
<feature type="domain" description="Nicotinate/nicotinamide phosphoribosyltransferase" evidence="10">
    <location>
        <begin position="224"/>
        <end position="481"/>
    </location>
</feature>
<dbReference type="InterPro" id="IPR006406">
    <property type="entry name" value="Nic_PRibTrfase"/>
</dbReference>
<dbReference type="SUPFAM" id="SSF54675">
    <property type="entry name" value="Nicotinate/Quinolinate PRTase N-terminal domain-like"/>
    <property type="match status" value="1"/>
</dbReference>
<evidence type="ECO:0000259" key="11">
    <source>
        <dbReference type="Pfam" id="PF17767"/>
    </source>
</evidence>
<evidence type="ECO:0000313" key="13">
    <source>
        <dbReference type="Proteomes" id="UP000620104"/>
    </source>
</evidence>
<comment type="caution">
    <text evidence="12">The sequence shown here is derived from an EMBL/GenBank/DDBJ whole genome shotgun (WGS) entry which is preliminary data.</text>
</comment>
<protein>
    <recommendedName>
        <fullName evidence="3 8">Nicotinate phosphoribosyltransferase</fullName>
        <ecNumber evidence="3 8">6.3.4.21</ecNumber>
    </recommendedName>
</protein>
<dbReference type="SUPFAM" id="SSF51690">
    <property type="entry name" value="Nicotinate/Quinolinate PRTase C-terminal domain-like"/>
    <property type="match status" value="1"/>
</dbReference>
<dbReference type="UniPathway" id="UPA00253">
    <property type="reaction ID" value="UER00457"/>
</dbReference>
<comment type="similarity">
    <text evidence="2 8">Belongs to the NAPRTase family.</text>
</comment>
<feature type="compositionally biased region" description="Basic and acidic residues" evidence="9">
    <location>
        <begin position="132"/>
        <end position="156"/>
    </location>
</feature>
<dbReference type="EC" id="6.3.4.21" evidence="3 8"/>
<feature type="domain" description="Nicotinate phosphoribosyltransferase N-terminal" evidence="11">
    <location>
        <begin position="27"/>
        <end position="119"/>
    </location>
</feature>
<name>A0A8H3TZU1_9TREE</name>
<dbReference type="PANTHER" id="PTHR11098:SF1">
    <property type="entry name" value="NICOTINATE PHOSPHORIBOSYLTRANSFERASE"/>
    <property type="match status" value="1"/>
</dbReference>
<dbReference type="GO" id="GO:0004516">
    <property type="term" value="F:nicotinate phosphoribosyltransferase activity"/>
    <property type="evidence" value="ECO:0007669"/>
    <property type="project" value="UniProtKB-UniRule"/>
</dbReference>
<dbReference type="AlphaFoldDB" id="A0A8H3TZU1"/>
<evidence type="ECO:0000256" key="2">
    <source>
        <dbReference type="ARBA" id="ARBA00010897"/>
    </source>
</evidence>
<comment type="function">
    <text evidence="8">Catalyzes the synthesis of beta-nicotinate D-ribonucleotide from nicotinate and 5-phospho-D-ribose 1-phosphate at the expense of ATP.</text>
</comment>
<dbReference type="InterPro" id="IPR036068">
    <property type="entry name" value="Nicotinate_pribotase-like_C"/>
</dbReference>
<dbReference type="EMBL" id="BLZA01000057">
    <property type="protein sequence ID" value="GHJ90187.1"/>
    <property type="molecule type" value="Genomic_DNA"/>
</dbReference>
<comment type="pathway">
    <text evidence="1 8">Cofactor biosynthesis; NAD(+) biosynthesis; nicotinate D-ribonucleotide from nicotinate: step 1/1.</text>
</comment>
<dbReference type="NCBIfam" id="TIGR01514">
    <property type="entry name" value="NAPRTase"/>
    <property type="match status" value="1"/>
</dbReference>
<evidence type="ECO:0000256" key="5">
    <source>
        <dbReference type="ARBA" id="ARBA00022598"/>
    </source>
</evidence>
<evidence type="ECO:0000256" key="8">
    <source>
        <dbReference type="RuleBase" id="RU003838"/>
    </source>
</evidence>
<dbReference type="Pfam" id="PF04095">
    <property type="entry name" value="NAPRTase"/>
    <property type="match status" value="1"/>
</dbReference>
<dbReference type="InterPro" id="IPR007229">
    <property type="entry name" value="Nic_PRibTrfase-Fam"/>
</dbReference>
<dbReference type="InterPro" id="IPR040727">
    <property type="entry name" value="NAPRTase_N"/>
</dbReference>
<evidence type="ECO:0000256" key="9">
    <source>
        <dbReference type="SAM" id="MobiDB-lite"/>
    </source>
</evidence>
<reference evidence="12" key="1">
    <citation type="submission" date="2020-07" db="EMBL/GenBank/DDBJ databases">
        <title>Draft Genome Sequence of a Deep-Sea Yeast, Naganishia (Cryptococcus) liquefaciens strain N6.</title>
        <authorList>
            <person name="Han Y.W."/>
            <person name="Kajitani R."/>
            <person name="Morimoto H."/>
            <person name="Parhat M."/>
            <person name="Tsubouchi H."/>
            <person name="Bakenova O."/>
            <person name="Ogata M."/>
            <person name="Argunhan B."/>
            <person name="Aoki R."/>
            <person name="Kajiwara S."/>
            <person name="Itoh T."/>
            <person name="Iwasaki H."/>
        </authorList>
    </citation>
    <scope>NUCLEOTIDE SEQUENCE</scope>
    <source>
        <strain evidence="12">N6</strain>
    </source>
</reference>
<evidence type="ECO:0000256" key="4">
    <source>
        <dbReference type="ARBA" id="ARBA00022553"/>
    </source>
</evidence>
<dbReference type="InterPro" id="IPR041525">
    <property type="entry name" value="N/Namide_PRibTrfase"/>
</dbReference>
<dbReference type="OrthoDB" id="193380at2759"/>
<evidence type="ECO:0000256" key="7">
    <source>
        <dbReference type="ARBA" id="ARBA00048668"/>
    </source>
</evidence>
<dbReference type="GO" id="GO:0034355">
    <property type="term" value="P:NAD+ biosynthetic process via the salvage pathway"/>
    <property type="evidence" value="ECO:0007669"/>
    <property type="project" value="TreeGrafter"/>
</dbReference>
<evidence type="ECO:0000259" key="10">
    <source>
        <dbReference type="Pfam" id="PF04095"/>
    </source>
</evidence>
<evidence type="ECO:0000313" key="12">
    <source>
        <dbReference type="EMBL" id="GHJ90187.1"/>
    </source>
</evidence>
<dbReference type="PANTHER" id="PTHR11098">
    <property type="entry name" value="NICOTINATE PHOSPHORIBOSYLTRANSFERASE"/>
    <property type="match status" value="1"/>
</dbReference>
<dbReference type="GO" id="GO:0005829">
    <property type="term" value="C:cytosol"/>
    <property type="evidence" value="ECO:0007669"/>
    <property type="project" value="TreeGrafter"/>
</dbReference>
<dbReference type="Proteomes" id="UP000620104">
    <property type="component" value="Unassembled WGS sequence"/>
</dbReference>
<evidence type="ECO:0000256" key="3">
    <source>
        <dbReference type="ARBA" id="ARBA00013236"/>
    </source>
</evidence>
<dbReference type="PIRSF" id="PIRSF000484">
    <property type="entry name" value="NAPRT"/>
    <property type="match status" value="1"/>
</dbReference>